<name>A0A1F8BKV9_9BACT</name>
<comment type="caution">
    <text evidence="1">The sequence shown here is derived from an EMBL/GenBank/DDBJ whole genome shotgun (WGS) entry which is preliminary data.</text>
</comment>
<protein>
    <submittedName>
        <fullName evidence="1">Uncharacterized protein</fullName>
    </submittedName>
</protein>
<dbReference type="STRING" id="1802519.A2961_01445"/>
<dbReference type="Proteomes" id="UP000177082">
    <property type="component" value="Unassembled WGS sequence"/>
</dbReference>
<dbReference type="AlphaFoldDB" id="A0A1F8BKV9"/>
<proteinExistence type="predicted"/>
<accession>A0A1F8BKV9</accession>
<evidence type="ECO:0000313" key="2">
    <source>
        <dbReference type="Proteomes" id="UP000177082"/>
    </source>
</evidence>
<organism evidence="1 2">
    <name type="scientific">Candidatus Woesebacteria bacterium RIFCSPLOWO2_01_FULL_39_21</name>
    <dbReference type="NCBI Taxonomy" id="1802519"/>
    <lineage>
        <taxon>Bacteria</taxon>
        <taxon>Candidatus Woeseibacteriota</taxon>
    </lineage>
</organism>
<dbReference type="EMBL" id="MGHF01000004">
    <property type="protein sequence ID" value="OGM64696.1"/>
    <property type="molecule type" value="Genomic_DNA"/>
</dbReference>
<evidence type="ECO:0000313" key="1">
    <source>
        <dbReference type="EMBL" id="OGM64696.1"/>
    </source>
</evidence>
<reference evidence="1 2" key="1">
    <citation type="journal article" date="2016" name="Nat. Commun.">
        <title>Thousands of microbial genomes shed light on interconnected biogeochemical processes in an aquifer system.</title>
        <authorList>
            <person name="Anantharaman K."/>
            <person name="Brown C.T."/>
            <person name="Hug L.A."/>
            <person name="Sharon I."/>
            <person name="Castelle C.J."/>
            <person name="Probst A.J."/>
            <person name="Thomas B.C."/>
            <person name="Singh A."/>
            <person name="Wilkins M.J."/>
            <person name="Karaoz U."/>
            <person name="Brodie E.L."/>
            <person name="Williams K.H."/>
            <person name="Hubbard S.S."/>
            <person name="Banfield J.F."/>
        </authorList>
    </citation>
    <scope>NUCLEOTIDE SEQUENCE [LARGE SCALE GENOMIC DNA]</scope>
</reference>
<gene>
    <name evidence="1" type="ORF">A2961_01445</name>
</gene>
<sequence length="517" mass="57704">MIEIIPTPLYHLPPQECYLSWRGMNFGKERVEVVELPGNTYERIRSSGRERGEIPLEWLSLHSTVKNTLDGKTIDLSQFDQFGEIAIRANLLVTAGHDNLEAYRLAALCYLSKLVTADELESVARAMDDFCGFDKSCPDSTLNAHTNYIGQMLLLDKAAKTGNFDVTRAIIFDNTFLVTAYTIWLQAEIATSVPLKGGLSDSEKNDILRALITLDVSEGPPNVSGLLHPDYLRQRAWAARSRILTRDSLTRFLAPRVFALANETIGELTGVTDYGKRFFFLSNRNFLADFPFLYQWYQTVLADILVESKDRELGEAEMIAVESVPKSLARVAGIAVVDRVVSKKMFELLGTSGAYDNPNQYVPKTSQELRGIGNLENLLESGGSDELERIVAEKIAVVPDIGRSRIFVGFRHLPGLLTTIKLFSPKSFIYLTEETDSPGDRKAIKIVEDPERLVDYILAWMAMTDSEGIFPFSSLILRCSSDLGSRGQVRVPIEIQIAPYTQAVSNWRARGALSKSL</sequence>